<dbReference type="EMBL" id="JALJOR010000012">
    <property type="protein sequence ID" value="KAK9807832.1"/>
    <property type="molecule type" value="Genomic_DNA"/>
</dbReference>
<organism evidence="1 2">
    <name type="scientific">[Myrmecia] bisecta</name>
    <dbReference type="NCBI Taxonomy" id="41462"/>
    <lineage>
        <taxon>Eukaryota</taxon>
        <taxon>Viridiplantae</taxon>
        <taxon>Chlorophyta</taxon>
        <taxon>core chlorophytes</taxon>
        <taxon>Trebouxiophyceae</taxon>
        <taxon>Trebouxiales</taxon>
        <taxon>Trebouxiaceae</taxon>
        <taxon>Myrmecia</taxon>
    </lineage>
</organism>
<gene>
    <name evidence="1" type="ORF">WJX72_010553</name>
</gene>
<name>A0AAW1PGX3_9CHLO</name>
<keyword evidence="2" id="KW-1185">Reference proteome</keyword>
<dbReference type="CDD" id="cd07821">
    <property type="entry name" value="PYR_PYL_RCAR_like"/>
    <property type="match status" value="1"/>
</dbReference>
<accession>A0AAW1PGX3</accession>
<dbReference type="PANTHER" id="PTHR39332">
    <property type="entry name" value="BLL4707 PROTEIN"/>
    <property type="match status" value="1"/>
</dbReference>
<dbReference type="AlphaFoldDB" id="A0AAW1PGX3"/>
<protein>
    <submittedName>
        <fullName evidence="1">Uncharacterized protein</fullName>
    </submittedName>
</protein>
<dbReference type="Proteomes" id="UP001489004">
    <property type="component" value="Unassembled WGS sequence"/>
</dbReference>
<reference evidence="1 2" key="1">
    <citation type="journal article" date="2024" name="Nat. Commun.">
        <title>Phylogenomics reveals the evolutionary origins of lichenization in chlorophyte algae.</title>
        <authorList>
            <person name="Puginier C."/>
            <person name="Libourel C."/>
            <person name="Otte J."/>
            <person name="Skaloud P."/>
            <person name="Haon M."/>
            <person name="Grisel S."/>
            <person name="Petersen M."/>
            <person name="Berrin J.G."/>
            <person name="Delaux P.M."/>
            <person name="Dal Grande F."/>
            <person name="Keller J."/>
        </authorList>
    </citation>
    <scope>NUCLEOTIDE SEQUENCE [LARGE SCALE GENOMIC DNA]</scope>
    <source>
        <strain evidence="1 2">SAG 2043</strain>
    </source>
</reference>
<sequence length="236" mass="26024">MAQPNVHCEVYYSRVITAPLLTCWNTLTPFGKVASIVDKQLEGSEIINGKGQTEIGAVREVRFPVSWGLALGPRMAQAHCEAYYSRVITAPLQTSWDALKPFGKLATVADKQLEDSEIINDKGQTEVGAVRELRFPAGAKLYEELKAFDELNKTFTYHILPFGEAGRAGPDASPFPTTLFDYYATVTMEAITEDNTTFAKWTARWEVDAEHADTMKGIINGVFAGALGRLQEKVGK</sequence>
<dbReference type="InterPro" id="IPR019587">
    <property type="entry name" value="Polyketide_cyclase/dehydratase"/>
</dbReference>
<dbReference type="Pfam" id="PF10604">
    <property type="entry name" value="Polyketide_cyc2"/>
    <property type="match status" value="1"/>
</dbReference>
<dbReference type="Gene3D" id="3.30.530.20">
    <property type="match status" value="1"/>
</dbReference>
<comment type="caution">
    <text evidence="1">The sequence shown here is derived from an EMBL/GenBank/DDBJ whole genome shotgun (WGS) entry which is preliminary data.</text>
</comment>
<proteinExistence type="predicted"/>
<dbReference type="PANTHER" id="PTHR39332:SF7">
    <property type="entry name" value="SRPBCC FAMILY PROTEIN"/>
    <property type="match status" value="1"/>
</dbReference>
<evidence type="ECO:0000313" key="2">
    <source>
        <dbReference type="Proteomes" id="UP001489004"/>
    </source>
</evidence>
<dbReference type="InterPro" id="IPR023393">
    <property type="entry name" value="START-like_dom_sf"/>
</dbReference>
<evidence type="ECO:0000313" key="1">
    <source>
        <dbReference type="EMBL" id="KAK9807832.1"/>
    </source>
</evidence>
<dbReference type="SUPFAM" id="SSF55961">
    <property type="entry name" value="Bet v1-like"/>
    <property type="match status" value="1"/>
</dbReference>